<protein>
    <submittedName>
        <fullName evidence="2">Uncharacterized protein</fullName>
    </submittedName>
</protein>
<proteinExistence type="predicted"/>
<dbReference type="Proteomes" id="UP000383971">
    <property type="component" value="Unassembled WGS sequence"/>
</dbReference>
<evidence type="ECO:0000256" key="1">
    <source>
        <dbReference type="SAM" id="MobiDB-lite"/>
    </source>
</evidence>
<reference evidence="2 3" key="1">
    <citation type="submission" date="2019-08" db="EMBL/GenBank/DDBJ databases">
        <authorList>
            <person name="Peeters C."/>
        </authorList>
    </citation>
    <scope>NUCLEOTIDE SEQUENCE [LARGE SCALE GENOMIC DNA]</scope>
    <source>
        <strain evidence="2 3">LMG 31111</strain>
    </source>
</reference>
<organism evidence="2 3">
    <name type="scientific">Pandoraea communis</name>
    <dbReference type="NCBI Taxonomy" id="2508297"/>
    <lineage>
        <taxon>Bacteria</taxon>
        <taxon>Pseudomonadati</taxon>
        <taxon>Pseudomonadota</taxon>
        <taxon>Betaproteobacteria</taxon>
        <taxon>Burkholderiales</taxon>
        <taxon>Burkholderiaceae</taxon>
        <taxon>Pandoraea</taxon>
    </lineage>
</organism>
<feature type="region of interest" description="Disordered" evidence="1">
    <location>
        <begin position="1"/>
        <end position="22"/>
    </location>
</feature>
<evidence type="ECO:0000313" key="3">
    <source>
        <dbReference type="Proteomes" id="UP000383971"/>
    </source>
</evidence>
<accession>A0A5E4Z5Q0</accession>
<evidence type="ECO:0000313" key="2">
    <source>
        <dbReference type="EMBL" id="VVE56561.1"/>
    </source>
</evidence>
<feature type="compositionally biased region" description="Polar residues" evidence="1">
    <location>
        <begin position="8"/>
        <end position="21"/>
    </location>
</feature>
<sequence length="62" mass="6306">MNLAPSDSICSRTAGRTSDASITAPRRLAVAMACKPATPAPSTTSRAALTVPAAVMSMGMKR</sequence>
<dbReference type="AlphaFoldDB" id="A0A5E4Z5Q0"/>
<name>A0A5E4Z5Q0_9BURK</name>
<keyword evidence="3" id="KW-1185">Reference proteome</keyword>
<gene>
    <name evidence="2" type="ORF">PCO31111_05130</name>
</gene>
<dbReference type="EMBL" id="CABPSE010000047">
    <property type="protein sequence ID" value="VVE56561.1"/>
    <property type="molecule type" value="Genomic_DNA"/>
</dbReference>